<proteinExistence type="predicted"/>
<dbReference type="SMART" id="SM00256">
    <property type="entry name" value="FBOX"/>
    <property type="match status" value="1"/>
</dbReference>
<accession>A0A0K0E8D5</accession>
<dbReference type="Proteomes" id="UP000035681">
    <property type="component" value="Unplaced"/>
</dbReference>
<reference evidence="3" key="1">
    <citation type="submission" date="2015-08" db="UniProtKB">
        <authorList>
            <consortium name="WormBaseParasite"/>
        </authorList>
    </citation>
    <scope>IDENTIFICATION</scope>
</reference>
<sequence>MTCGNNNSSFPITLLPNEILKIVLKKVDWKTIISLRLTSTFFNNFIMKNLFSLPKPKMIEFKIKSFYETDNKIKVSLLFNCEYNLMNVNDIYISLNSKEIPEFENLFKKMDFTKVNFIEFDITGKTIIFDIISRYFQQNSSIGTLIIDIKRSPIFESFPNFIKKLKYVSCLHLKKLCFSYQTLPKSCLLPMTTTMEYLFIEECQCTSFVNPEMVNKLFFNNNNLKNIAIFSKCTTFQDDLFKNVRNRQKLTINQKNNHKNYIIYLLSLNDSEDVNRYLNQIFPNKNFIVSQWYTSIHTIDCFNTGQCIVSEIRIDSLF</sequence>
<evidence type="ECO:0000313" key="4">
    <source>
        <dbReference type="WBParaSite" id="TCONS_00001180.p1"/>
    </source>
</evidence>
<feature type="domain" description="F-box" evidence="1">
    <location>
        <begin position="9"/>
        <end position="49"/>
    </location>
</feature>
<dbReference type="AlphaFoldDB" id="A0A0K0E8D5"/>
<dbReference type="PROSITE" id="PS50181">
    <property type="entry name" value="FBOX"/>
    <property type="match status" value="1"/>
</dbReference>
<protein>
    <submittedName>
        <fullName evidence="3 4">F-box domain-containing protein</fullName>
    </submittedName>
</protein>
<evidence type="ECO:0000313" key="3">
    <source>
        <dbReference type="WBParaSite" id="SSTP_0000576600.1"/>
    </source>
</evidence>
<evidence type="ECO:0000259" key="1">
    <source>
        <dbReference type="PROSITE" id="PS50181"/>
    </source>
</evidence>
<dbReference type="WBParaSite" id="SSTP_0000576600.1">
    <property type="protein sequence ID" value="SSTP_0000576600.1"/>
    <property type="gene ID" value="SSTP_0000576600"/>
</dbReference>
<keyword evidence="2" id="KW-1185">Reference proteome</keyword>
<dbReference type="InterPro" id="IPR036047">
    <property type="entry name" value="F-box-like_dom_sf"/>
</dbReference>
<dbReference type="WBParaSite" id="TCONS_00001180.p1">
    <property type="protein sequence ID" value="TCONS_00001180.p1"/>
    <property type="gene ID" value="XLOC_001100"/>
</dbReference>
<organism evidence="3">
    <name type="scientific">Strongyloides stercoralis</name>
    <name type="common">Threadworm</name>
    <dbReference type="NCBI Taxonomy" id="6248"/>
    <lineage>
        <taxon>Eukaryota</taxon>
        <taxon>Metazoa</taxon>
        <taxon>Ecdysozoa</taxon>
        <taxon>Nematoda</taxon>
        <taxon>Chromadorea</taxon>
        <taxon>Rhabditida</taxon>
        <taxon>Tylenchina</taxon>
        <taxon>Panagrolaimomorpha</taxon>
        <taxon>Strongyloidoidea</taxon>
        <taxon>Strongyloididae</taxon>
        <taxon>Strongyloides</taxon>
    </lineage>
</organism>
<evidence type="ECO:0000313" key="2">
    <source>
        <dbReference type="Proteomes" id="UP000035681"/>
    </source>
</evidence>
<name>A0A0K0E8D5_STRER</name>
<dbReference type="InterPro" id="IPR001810">
    <property type="entry name" value="F-box_dom"/>
</dbReference>
<dbReference type="SUPFAM" id="SSF81383">
    <property type="entry name" value="F-box domain"/>
    <property type="match status" value="1"/>
</dbReference>